<dbReference type="InterPro" id="IPR002734">
    <property type="entry name" value="RibDG_C"/>
</dbReference>
<protein>
    <recommendedName>
        <fullName evidence="2">Bacterial bifunctional deaminase-reductase C-terminal domain-containing protein</fullName>
    </recommendedName>
</protein>
<dbReference type="EMBL" id="CDMZ01003851">
    <property type="protein sequence ID" value="CEM47821.1"/>
    <property type="molecule type" value="Genomic_DNA"/>
</dbReference>
<reference evidence="3" key="1">
    <citation type="submission" date="2014-11" db="EMBL/GenBank/DDBJ databases">
        <authorList>
            <person name="Otto D Thomas"/>
            <person name="Naeem Raeece"/>
        </authorList>
    </citation>
    <scope>NUCLEOTIDE SEQUENCE</scope>
</reference>
<feature type="compositionally biased region" description="Basic and acidic residues" evidence="1">
    <location>
        <begin position="267"/>
        <end position="278"/>
    </location>
</feature>
<dbReference type="GO" id="GO:0009231">
    <property type="term" value="P:riboflavin biosynthetic process"/>
    <property type="evidence" value="ECO:0007669"/>
    <property type="project" value="InterPro"/>
</dbReference>
<gene>
    <name evidence="3" type="ORF">Cvel_8528</name>
</gene>
<dbReference type="VEuPathDB" id="CryptoDB:Cvel_8528"/>
<dbReference type="Gene3D" id="3.40.430.10">
    <property type="entry name" value="Dihydrofolate Reductase, subunit A"/>
    <property type="match status" value="1"/>
</dbReference>
<dbReference type="InterPro" id="IPR050765">
    <property type="entry name" value="Riboflavin_Biosynth_HTPR"/>
</dbReference>
<dbReference type="InterPro" id="IPR024072">
    <property type="entry name" value="DHFR-like_dom_sf"/>
</dbReference>
<name>A0A0G4HU18_9ALVE</name>
<evidence type="ECO:0000256" key="1">
    <source>
        <dbReference type="SAM" id="MobiDB-lite"/>
    </source>
</evidence>
<feature type="region of interest" description="Disordered" evidence="1">
    <location>
        <begin position="50"/>
        <end position="114"/>
    </location>
</feature>
<feature type="region of interest" description="Disordered" evidence="1">
    <location>
        <begin position="267"/>
        <end position="334"/>
    </location>
</feature>
<dbReference type="Pfam" id="PF01872">
    <property type="entry name" value="RibD_C"/>
    <property type="match status" value="1"/>
</dbReference>
<evidence type="ECO:0000259" key="2">
    <source>
        <dbReference type="Pfam" id="PF01872"/>
    </source>
</evidence>
<accession>A0A0G4HU18</accession>
<dbReference type="SUPFAM" id="SSF53597">
    <property type="entry name" value="Dihydrofolate reductase-like"/>
    <property type="match status" value="1"/>
</dbReference>
<dbReference type="PANTHER" id="PTHR38011">
    <property type="entry name" value="DIHYDROFOLATE REDUCTASE FAMILY PROTEIN (AFU_ORTHOLOGUE AFUA_8G06820)"/>
    <property type="match status" value="1"/>
</dbReference>
<dbReference type="AlphaFoldDB" id="A0A0G4HU18"/>
<dbReference type="GO" id="GO:0008703">
    <property type="term" value="F:5-amino-6-(5-phosphoribosylamino)uracil reductase activity"/>
    <property type="evidence" value="ECO:0007669"/>
    <property type="project" value="InterPro"/>
</dbReference>
<feature type="compositionally biased region" description="Basic and acidic residues" evidence="1">
    <location>
        <begin position="288"/>
        <end position="311"/>
    </location>
</feature>
<dbReference type="PANTHER" id="PTHR38011:SF11">
    <property type="entry name" value="2,5-DIAMINO-6-RIBOSYLAMINO-4(3H)-PYRIMIDINONE 5'-PHOSPHATE REDUCTASE"/>
    <property type="match status" value="1"/>
</dbReference>
<organism evidence="3">
    <name type="scientific">Chromera velia CCMP2878</name>
    <dbReference type="NCBI Taxonomy" id="1169474"/>
    <lineage>
        <taxon>Eukaryota</taxon>
        <taxon>Sar</taxon>
        <taxon>Alveolata</taxon>
        <taxon>Colpodellida</taxon>
        <taxon>Chromeraceae</taxon>
        <taxon>Chromera</taxon>
    </lineage>
</organism>
<sequence length="369" mass="39638">MERSSKERAERECHNQPESETAALRCIVFIAASLDGYIARRDGSLDWLPGAESGVEGGQGTNETPSPPCLSPEMEARADSSLTTCLPDSSGRADSGDVHNANVPPSSGDGTPDLFEYTSVTETVDAIIMGRNTFDAVTLRLSPNVWPYAGKRVYVVTSQGRPKKGGACEANLESPGGGVTQDRATLLEGHDVRFLDPGVFGKGERERAVGIRESLIREGVKTVYVDGGRLIQSFLHQGWIDDFILTTFPVLLGDGIPLFRRTQSIEGKDYASESDSQKGGRQVLPGKGDPRDTSTGDQREAPSPLHEEATRVDSQGVKTDAGETDKPSQGTGLSRLGDLHFQAVATRLQRVGASCAVQTHFKKTSLHLN</sequence>
<evidence type="ECO:0000313" key="3">
    <source>
        <dbReference type="EMBL" id="CEM47821.1"/>
    </source>
</evidence>
<feature type="domain" description="Bacterial bifunctional deaminase-reductase C-terminal" evidence="2">
    <location>
        <begin position="27"/>
        <end position="264"/>
    </location>
</feature>
<proteinExistence type="predicted"/>